<evidence type="ECO:0000313" key="6">
    <source>
        <dbReference type="Proteomes" id="UP000654075"/>
    </source>
</evidence>
<dbReference type="InterPro" id="IPR047150">
    <property type="entry name" value="SGT"/>
</dbReference>
<dbReference type="SMART" id="SM00028">
    <property type="entry name" value="TPR"/>
    <property type="match status" value="3"/>
</dbReference>
<feature type="compositionally biased region" description="Low complexity" evidence="4">
    <location>
        <begin position="297"/>
        <end position="307"/>
    </location>
</feature>
<evidence type="ECO:0000256" key="3">
    <source>
        <dbReference type="PROSITE-ProRule" id="PRU00339"/>
    </source>
</evidence>
<dbReference type="PANTHER" id="PTHR45831:SF2">
    <property type="entry name" value="LD24721P"/>
    <property type="match status" value="1"/>
</dbReference>
<evidence type="ECO:0000256" key="2">
    <source>
        <dbReference type="ARBA" id="ARBA00022803"/>
    </source>
</evidence>
<dbReference type="PROSITE" id="PS50005">
    <property type="entry name" value="TPR"/>
    <property type="match status" value="1"/>
</dbReference>
<dbReference type="GO" id="GO:0072380">
    <property type="term" value="C:TRC complex"/>
    <property type="evidence" value="ECO:0007669"/>
    <property type="project" value="TreeGrafter"/>
</dbReference>
<dbReference type="OrthoDB" id="423088at2759"/>
<dbReference type="PANTHER" id="PTHR45831">
    <property type="entry name" value="LD24721P"/>
    <property type="match status" value="1"/>
</dbReference>
<feature type="repeat" description="TPR" evidence="3">
    <location>
        <begin position="227"/>
        <end position="260"/>
    </location>
</feature>
<dbReference type="Proteomes" id="UP000654075">
    <property type="component" value="Unassembled WGS sequence"/>
</dbReference>
<organism evidence="5 6">
    <name type="scientific">Polarella glacialis</name>
    <name type="common">Dinoflagellate</name>
    <dbReference type="NCBI Taxonomy" id="89957"/>
    <lineage>
        <taxon>Eukaryota</taxon>
        <taxon>Sar</taxon>
        <taxon>Alveolata</taxon>
        <taxon>Dinophyceae</taxon>
        <taxon>Suessiales</taxon>
        <taxon>Suessiaceae</taxon>
        <taxon>Polarella</taxon>
    </lineage>
</organism>
<sequence>MLALRARRCVLRHWADLRAGSSLPSRASALAALGAQCQQSSIHQFSISRAFGSGGARIRRHPLPGAGGTEDRASDLELLPPAVREALEVVMGFSAPLEARLGAVRALGDMAAPPFRTAAAEDALHHVLCEAHGDNGQSLREAAEEALWNAWHSSGEEKVDQALQQGMRQMEKGDLGGAVLTFTKVIDMAPEFTEGWNKRATAHFLLKNLDKSLADGIKTLALKPRHFGCLSGLGMVQQAKGNNQEAVKWFKAALKVHPHIEGARRICERLELQTIVNQQLRPQIVRVARSLDERSGSRPSSPEETPTVPAPAPAEGLSCDWDVHRVPATTNDGECTYFFRVRLRNEEEAPSPVRSLARFYALRFAGGRIFPLTRVTEGPAAFMLEPTEEHRFCWHMSFRQELEDTAGGMLLERVGQAYEGDARFVHTPLERRVPAEASLDEVERLKLGYVYTGQLNLNELSLGKPPI</sequence>
<keyword evidence="2 3" id="KW-0802">TPR repeat</keyword>
<dbReference type="GO" id="GO:0060090">
    <property type="term" value="F:molecular adaptor activity"/>
    <property type="evidence" value="ECO:0007669"/>
    <property type="project" value="TreeGrafter"/>
</dbReference>
<keyword evidence="6" id="KW-1185">Reference proteome</keyword>
<accession>A0A813G9R6</accession>
<dbReference type="EMBL" id="CAJNNV010028184">
    <property type="protein sequence ID" value="CAE8623498.1"/>
    <property type="molecule type" value="Genomic_DNA"/>
</dbReference>
<dbReference type="GO" id="GO:0016020">
    <property type="term" value="C:membrane"/>
    <property type="evidence" value="ECO:0007669"/>
    <property type="project" value="TreeGrafter"/>
</dbReference>
<dbReference type="Gene3D" id="1.25.40.10">
    <property type="entry name" value="Tetratricopeptide repeat domain"/>
    <property type="match status" value="1"/>
</dbReference>
<dbReference type="SUPFAM" id="SSF48452">
    <property type="entry name" value="TPR-like"/>
    <property type="match status" value="1"/>
</dbReference>
<dbReference type="GO" id="GO:0006620">
    <property type="term" value="P:post-translational protein targeting to endoplasmic reticulum membrane"/>
    <property type="evidence" value="ECO:0007669"/>
    <property type="project" value="TreeGrafter"/>
</dbReference>
<name>A0A813G9R6_POLGL</name>
<comment type="caution">
    <text evidence="5">The sequence shown here is derived from an EMBL/GenBank/DDBJ whole genome shotgun (WGS) entry which is preliminary data.</text>
</comment>
<dbReference type="AlphaFoldDB" id="A0A813G9R6"/>
<keyword evidence="1" id="KW-0677">Repeat</keyword>
<dbReference type="InterPro" id="IPR019734">
    <property type="entry name" value="TPR_rpt"/>
</dbReference>
<evidence type="ECO:0000256" key="1">
    <source>
        <dbReference type="ARBA" id="ARBA00022737"/>
    </source>
</evidence>
<evidence type="ECO:0000256" key="4">
    <source>
        <dbReference type="SAM" id="MobiDB-lite"/>
    </source>
</evidence>
<feature type="region of interest" description="Disordered" evidence="4">
    <location>
        <begin position="291"/>
        <end position="314"/>
    </location>
</feature>
<proteinExistence type="predicted"/>
<gene>
    <name evidence="5" type="ORF">PGLA1383_LOCUS40762</name>
</gene>
<evidence type="ECO:0000313" key="5">
    <source>
        <dbReference type="EMBL" id="CAE8623498.1"/>
    </source>
</evidence>
<reference evidence="5" key="1">
    <citation type="submission" date="2021-02" db="EMBL/GenBank/DDBJ databases">
        <authorList>
            <person name="Dougan E. K."/>
            <person name="Rhodes N."/>
            <person name="Thang M."/>
            <person name="Chan C."/>
        </authorList>
    </citation>
    <scope>NUCLEOTIDE SEQUENCE</scope>
</reference>
<protein>
    <submittedName>
        <fullName evidence="5">Uncharacterized protein</fullName>
    </submittedName>
</protein>
<dbReference type="InterPro" id="IPR011990">
    <property type="entry name" value="TPR-like_helical_dom_sf"/>
</dbReference>